<evidence type="ECO:0000313" key="2">
    <source>
        <dbReference type="EMBL" id="KOO22716.1"/>
    </source>
</evidence>
<dbReference type="AlphaFoldDB" id="A0A0M0J7Z0"/>
<accession>A0A0M0J7Z0</accession>
<dbReference type="Proteomes" id="UP000037460">
    <property type="component" value="Unassembled WGS sequence"/>
</dbReference>
<organism evidence="2 3">
    <name type="scientific">Chrysochromulina tobinii</name>
    <dbReference type="NCBI Taxonomy" id="1460289"/>
    <lineage>
        <taxon>Eukaryota</taxon>
        <taxon>Haptista</taxon>
        <taxon>Haptophyta</taxon>
        <taxon>Prymnesiophyceae</taxon>
        <taxon>Prymnesiales</taxon>
        <taxon>Chrysochromulinaceae</taxon>
        <taxon>Chrysochromulina</taxon>
    </lineage>
</organism>
<proteinExistence type="predicted"/>
<evidence type="ECO:0000256" key="1">
    <source>
        <dbReference type="SAM" id="MobiDB-lite"/>
    </source>
</evidence>
<name>A0A0M0J7Z0_9EUKA</name>
<comment type="caution">
    <text evidence="2">The sequence shown here is derived from an EMBL/GenBank/DDBJ whole genome shotgun (WGS) entry which is preliminary data.</text>
</comment>
<evidence type="ECO:0000313" key="3">
    <source>
        <dbReference type="Proteomes" id="UP000037460"/>
    </source>
</evidence>
<reference evidence="3" key="1">
    <citation type="journal article" date="2015" name="PLoS Genet.">
        <title>Genome Sequence and Transcriptome Analyses of Chrysochromulina tobin: Metabolic Tools for Enhanced Algal Fitness in the Prominent Order Prymnesiales (Haptophyceae).</title>
        <authorList>
            <person name="Hovde B.T."/>
            <person name="Deodato C.R."/>
            <person name="Hunsperger H.M."/>
            <person name="Ryken S.A."/>
            <person name="Yost W."/>
            <person name="Jha R.K."/>
            <person name="Patterson J."/>
            <person name="Monnat R.J. Jr."/>
            <person name="Barlow S.B."/>
            <person name="Starkenburg S.R."/>
            <person name="Cattolico R.A."/>
        </authorList>
    </citation>
    <scope>NUCLEOTIDE SEQUENCE</scope>
    <source>
        <strain evidence="3">CCMP291</strain>
    </source>
</reference>
<feature type="compositionally biased region" description="Basic and acidic residues" evidence="1">
    <location>
        <begin position="50"/>
        <end position="59"/>
    </location>
</feature>
<dbReference type="EMBL" id="JWZX01003256">
    <property type="protein sequence ID" value="KOO22716.1"/>
    <property type="molecule type" value="Genomic_DNA"/>
</dbReference>
<sequence length="103" mass="11184">MRGRLPLQGADGARGEMHLDVRREVPQALGPRRTALWRAVDGGAAGAAGADERNGEVAKSHSRQLRRAEMASPIGEIRTRISLRPAYGCGCELARKRHAFRGN</sequence>
<feature type="region of interest" description="Disordered" evidence="1">
    <location>
        <begin position="45"/>
        <end position="67"/>
    </location>
</feature>
<keyword evidence="3" id="KW-1185">Reference proteome</keyword>
<gene>
    <name evidence="2" type="ORF">Ctob_008301</name>
</gene>
<protein>
    <submittedName>
        <fullName evidence="2">Uncharacterized protein</fullName>
    </submittedName>
</protein>